<gene>
    <name evidence="2" type="ORF">COLO4_09626</name>
</gene>
<dbReference type="Pfam" id="PF10714">
    <property type="entry name" value="LEA_6"/>
    <property type="match status" value="1"/>
</dbReference>
<accession>A0A1R3KBG1</accession>
<dbReference type="EMBL" id="AWUE01014255">
    <property type="protein sequence ID" value="OMP04431.1"/>
    <property type="molecule type" value="Genomic_DNA"/>
</dbReference>
<feature type="compositionally biased region" description="Basic and acidic residues" evidence="1">
    <location>
        <begin position="1"/>
        <end position="11"/>
    </location>
</feature>
<protein>
    <submittedName>
        <fullName evidence="2">Late embryogenesis abundant protein, LEA-18</fullName>
    </submittedName>
</protein>
<keyword evidence="3" id="KW-1185">Reference proteome</keyword>
<dbReference type="OrthoDB" id="1929004at2759"/>
<comment type="caution">
    <text evidence="2">The sequence shown here is derived from an EMBL/GenBank/DDBJ whole genome shotgun (WGS) entry which is preliminary data.</text>
</comment>
<sequence>MKYNDLEDYKRQGYGIEGRSSAEPGHDAASSTDAPTLSGVNDLSSERDFSATDTINRQGGPLNCIIMLIKVLIQEEFGE</sequence>
<proteinExistence type="predicted"/>
<dbReference type="Proteomes" id="UP000187203">
    <property type="component" value="Unassembled WGS sequence"/>
</dbReference>
<reference evidence="3" key="1">
    <citation type="submission" date="2013-09" db="EMBL/GenBank/DDBJ databases">
        <title>Corchorus olitorius genome sequencing.</title>
        <authorList>
            <person name="Alam M."/>
            <person name="Haque M.S."/>
            <person name="Islam M.S."/>
            <person name="Emdad E.M."/>
            <person name="Islam M.M."/>
            <person name="Ahmed B."/>
            <person name="Halim A."/>
            <person name="Hossen Q.M.M."/>
            <person name="Hossain M.Z."/>
            <person name="Ahmed R."/>
            <person name="Khan M.M."/>
            <person name="Islam R."/>
            <person name="Rashid M.M."/>
            <person name="Khan S.A."/>
            <person name="Rahman M.S."/>
            <person name="Alam M."/>
            <person name="Yahiya A.S."/>
            <person name="Khan M.S."/>
            <person name="Azam M.S."/>
            <person name="Haque T."/>
            <person name="Lashkar M.Z.H."/>
            <person name="Akhand A.I."/>
            <person name="Morshed G."/>
            <person name="Roy S."/>
            <person name="Uddin K.S."/>
            <person name="Rabeya T."/>
            <person name="Hossain A.S."/>
            <person name="Chowdhury A."/>
            <person name="Snigdha A.R."/>
            <person name="Mortoza M.S."/>
            <person name="Matin S.A."/>
            <person name="Hoque S.M.E."/>
            <person name="Islam M.K."/>
            <person name="Roy D.K."/>
            <person name="Haider R."/>
            <person name="Moosa M.M."/>
            <person name="Elias S.M."/>
            <person name="Hasan A.M."/>
            <person name="Jahan S."/>
            <person name="Shafiuddin M."/>
            <person name="Mahmood N."/>
            <person name="Shommy N.S."/>
        </authorList>
    </citation>
    <scope>NUCLEOTIDE SEQUENCE [LARGE SCALE GENOMIC DNA]</scope>
    <source>
        <strain evidence="3">cv. O-4</strain>
    </source>
</reference>
<organism evidence="2 3">
    <name type="scientific">Corchorus olitorius</name>
    <dbReference type="NCBI Taxonomy" id="93759"/>
    <lineage>
        <taxon>Eukaryota</taxon>
        <taxon>Viridiplantae</taxon>
        <taxon>Streptophyta</taxon>
        <taxon>Embryophyta</taxon>
        <taxon>Tracheophyta</taxon>
        <taxon>Spermatophyta</taxon>
        <taxon>Magnoliopsida</taxon>
        <taxon>eudicotyledons</taxon>
        <taxon>Gunneridae</taxon>
        <taxon>Pentapetalae</taxon>
        <taxon>rosids</taxon>
        <taxon>malvids</taxon>
        <taxon>Malvales</taxon>
        <taxon>Malvaceae</taxon>
        <taxon>Grewioideae</taxon>
        <taxon>Apeibeae</taxon>
        <taxon>Corchorus</taxon>
    </lineage>
</organism>
<evidence type="ECO:0000256" key="1">
    <source>
        <dbReference type="SAM" id="MobiDB-lite"/>
    </source>
</evidence>
<feature type="region of interest" description="Disordered" evidence="1">
    <location>
        <begin position="1"/>
        <end position="45"/>
    </location>
</feature>
<evidence type="ECO:0000313" key="2">
    <source>
        <dbReference type="EMBL" id="OMP04431.1"/>
    </source>
</evidence>
<dbReference type="InterPro" id="IPR018930">
    <property type="entry name" value="LEA-18"/>
</dbReference>
<feature type="compositionally biased region" description="Polar residues" evidence="1">
    <location>
        <begin position="29"/>
        <end position="43"/>
    </location>
</feature>
<name>A0A1R3KBG1_9ROSI</name>
<evidence type="ECO:0000313" key="3">
    <source>
        <dbReference type="Proteomes" id="UP000187203"/>
    </source>
</evidence>
<dbReference type="AlphaFoldDB" id="A0A1R3KBG1"/>